<dbReference type="RefSeq" id="WP_136630581.1">
    <property type="nucleotide sequence ID" value="NZ_BGZI01000011.1"/>
</dbReference>
<evidence type="ECO:0000313" key="3">
    <source>
        <dbReference type="Proteomes" id="UP000387223"/>
    </source>
</evidence>
<accession>A0A5M3PZJ4</accession>
<protein>
    <recommendedName>
        <fullName evidence="4">DUF2214 domain-containing protein</fullName>
    </recommendedName>
</protein>
<feature type="transmembrane region" description="Helical" evidence="1">
    <location>
        <begin position="135"/>
        <end position="158"/>
    </location>
</feature>
<feature type="transmembrane region" description="Helical" evidence="1">
    <location>
        <begin position="97"/>
        <end position="115"/>
    </location>
</feature>
<keyword evidence="1" id="KW-0472">Membrane</keyword>
<dbReference type="EMBL" id="BGZI01000011">
    <property type="protein sequence ID" value="GBO88353.1"/>
    <property type="molecule type" value="Genomic_DNA"/>
</dbReference>
<dbReference type="Proteomes" id="UP000387223">
    <property type="component" value="Unassembled WGS sequence"/>
</dbReference>
<keyword evidence="1" id="KW-0812">Transmembrane</keyword>
<keyword evidence="1" id="KW-1133">Transmembrane helix</keyword>
<sequence>MIEQALVSIENLAFVSALRNSTFMYPLVNAGHILGVSLLVGGIVPLDLRLLGLWRKYPVMVFVDVLRISAAVGLALAVVCGALLFTTAAPDYATSPLFQAKIALVLLGVLNALAVGRLMKLRDIRSFPMRAPMPVVLRVGGLVSLAVWISVLILGRLLGYF</sequence>
<organism evidence="2 3">
    <name type="scientific">Marinobacter salsuginis</name>
    <dbReference type="NCBI Taxonomy" id="418719"/>
    <lineage>
        <taxon>Bacteria</taxon>
        <taxon>Pseudomonadati</taxon>
        <taxon>Pseudomonadota</taxon>
        <taxon>Gammaproteobacteria</taxon>
        <taxon>Pseudomonadales</taxon>
        <taxon>Marinobacteraceae</taxon>
        <taxon>Marinobacter</taxon>
    </lineage>
</organism>
<dbReference type="AlphaFoldDB" id="A0A5M3PZJ4"/>
<feature type="transmembrane region" description="Helical" evidence="1">
    <location>
        <begin position="23"/>
        <end position="44"/>
    </location>
</feature>
<evidence type="ECO:0008006" key="4">
    <source>
        <dbReference type="Google" id="ProtNLM"/>
    </source>
</evidence>
<proteinExistence type="predicted"/>
<evidence type="ECO:0000313" key="2">
    <source>
        <dbReference type="EMBL" id="GBO88353.1"/>
    </source>
</evidence>
<name>A0A5M3PZJ4_9GAMM</name>
<gene>
    <name evidence="2" type="ORF">MSSD14B_20210</name>
</gene>
<reference evidence="2 3" key="1">
    <citation type="journal article" date="2019" name="J. Gen. Appl. Microbiol.">
        <title>Aerobic degradation of cis-dichloroethene by the marine bacterium Marinobacter salsuginis strain 5N-3.</title>
        <authorList>
            <person name="Inoue Y."/>
            <person name="Fukunaga Y."/>
            <person name="Katsumata H."/>
            <person name="Ohji S."/>
            <person name="Hosoyama A."/>
            <person name="Mori K."/>
            <person name="Ando K."/>
        </authorList>
    </citation>
    <scope>NUCLEOTIDE SEQUENCE [LARGE SCALE GENOMIC DNA]</scope>
    <source>
        <strain evidence="2 3">NBRC 109114</strain>
    </source>
</reference>
<evidence type="ECO:0000256" key="1">
    <source>
        <dbReference type="SAM" id="Phobius"/>
    </source>
</evidence>
<comment type="caution">
    <text evidence="2">The sequence shown here is derived from an EMBL/GenBank/DDBJ whole genome shotgun (WGS) entry which is preliminary data.</text>
</comment>
<feature type="transmembrane region" description="Helical" evidence="1">
    <location>
        <begin position="65"/>
        <end position="85"/>
    </location>
</feature>